<dbReference type="SUPFAM" id="SSF47616">
    <property type="entry name" value="GST C-terminal domain-like"/>
    <property type="match status" value="1"/>
</dbReference>
<dbReference type="GO" id="GO:0016034">
    <property type="term" value="F:maleylacetoacetate isomerase activity"/>
    <property type="evidence" value="ECO:0007669"/>
    <property type="project" value="TreeGrafter"/>
</dbReference>
<name>A0A9P5P414_9AGAR</name>
<dbReference type="PANTHER" id="PTHR42673">
    <property type="entry name" value="MALEYLACETOACETATE ISOMERASE"/>
    <property type="match status" value="1"/>
</dbReference>
<dbReference type="EMBL" id="JADNRY010000856">
    <property type="protein sequence ID" value="KAF9025621.1"/>
    <property type="molecule type" value="Genomic_DNA"/>
</dbReference>
<evidence type="ECO:0000313" key="2">
    <source>
        <dbReference type="EMBL" id="KAF9025621.1"/>
    </source>
</evidence>
<sequence length="242" mass="27186">MITLYDFDSKAGRPWNVSVWKARYSLNFKNLPYKTVWIEFPDVEPTMKKLGALPTGTRKNGTPFYTLPAIHDDSTGAIIADSAVIAEYLDKTYPTPTQLIPSGTHALQTAFRELVDSKATPLVSLVVPDAVTKTMNPPSAEYMARVFATAVSNAASMSEETRVAEWEKAEEVLGSVKTLMKPEDRWVMGDAISFADFVVAAMLIMAKTVYGKESEEWTRMMNWHDGRWDRMMTDLEKYTAVH</sequence>
<dbReference type="OrthoDB" id="4951845at2759"/>
<dbReference type="AlphaFoldDB" id="A0A9P5P414"/>
<dbReference type="GO" id="GO:0006559">
    <property type="term" value="P:L-phenylalanine catabolic process"/>
    <property type="evidence" value="ECO:0007669"/>
    <property type="project" value="TreeGrafter"/>
</dbReference>
<evidence type="ECO:0000259" key="1">
    <source>
        <dbReference type="PROSITE" id="PS50404"/>
    </source>
</evidence>
<feature type="domain" description="GST N-terminal" evidence="1">
    <location>
        <begin position="6"/>
        <end position="97"/>
    </location>
</feature>
<dbReference type="Pfam" id="PF13409">
    <property type="entry name" value="GST_N_2"/>
    <property type="match status" value="1"/>
</dbReference>
<keyword evidence="3" id="KW-1185">Reference proteome</keyword>
<dbReference type="Proteomes" id="UP000772434">
    <property type="component" value="Unassembled WGS sequence"/>
</dbReference>
<organism evidence="2 3">
    <name type="scientific">Rhodocollybia butyracea</name>
    <dbReference type="NCBI Taxonomy" id="206335"/>
    <lineage>
        <taxon>Eukaryota</taxon>
        <taxon>Fungi</taxon>
        <taxon>Dikarya</taxon>
        <taxon>Basidiomycota</taxon>
        <taxon>Agaricomycotina</taxon>
        <taxon>Agaricomycetes</taxon>
        <taxon>Agaricomycetidae</taxon>
        <taxon>Agaricales</taxon>
        <taxon>Marasmiineae</taxon>
        <taxon>Omphalotaceae</taxon>
        <taxon>Rhodocollybia</taxon>
    </lineage>
</organism>
<dbReference type="PANTHER" id="PTHR42673:SF4">
    <property type="entry name" value="MALEYLACETOACETATE ISOMERASE"/>
    <property type="match status" value="1"/>
</dbReference>
<dbReference type="Gene3D" id="3.40.30.10">
    <property type="entry name" value="Glutaredoxin"/>
    <property type="match status" value="1"/>
</dbReference>
<dbReference type="PROSITE" id="PS50404">
    <property type="entry name" value="GST_NTER"/>
    <property type="match status" value="1"/>
</dbReference>
<dbReference type="Gene3D" id="1.20.1050.10">
    <property type="match status" value="1"/>
</dbReference>
<dbReference type="Pfam" id="PF22041">
    <property type="entry name" value="GST_C_7"/>
    <property type="match status" value="1"/>
</dbReference>
<dbReference type="GO" id="GO:0004364">
    <property type="term" value="F:glutathione transferase activity"/>
    <property type="evidence" value="ECO:0007669"/>
    <property type="project" value="TreeGrafter"/>
</dbReference>
<dbReference type="InterPro" id="IPR036249">
    <property type="entry name" value="Thioredoxin-like_sf"/>
</dbReference>
<dbReference type="SUPFAM" id="SSF52833">
    <property type="entry name" value="Thioredoxin-like"/>
    <property type="match status" value="1"/>
</dbReference>
<dbReference type="InterPro" id="IPR054416">
    <property type="entry name" value="GST_UstS-like_C"/>
</dbReference>
<reference evidence="2" key="1">
    <citation type="submission" date="2020-11" db="EMBL/GenBank/DDBJ databases">
        <authorList>
            <consortium name="DOE Joint Genome Institute"/>
            <person name="Ahrendt S."/>
            <person name="Riley R."/>
            <person name="Andreopoulos W."/>
            <person name="Labutti K."/>
            <person name="Pangilinan J."/>
            <person name="Ruiz-Duenas F.J."/>
            <person name="Barrasa J.M."/>
            <person name="Sanchez-Garcia M."/>
            <person name="Camarero S."/>
            <person name="Miyauchi S."/>
            <person name="Serrano A."/>
            <person name="Linde D."/>
            <person name="Babiker R."/>
            <person name="Drula E."/>
            <person name="Ayuso-Fernandez I."/>
            <person name="Pacheco R."/>
            <person name="Padilla G."/>
            <person name="Ferreira P."/>
            <person name="Barriuso J."/>
            <person name="Kellner H."/>
            <person name="Castanera R."/>
            <person name="Alfaro M."/>
            <person name="Ramirez L."/>
            <person name="Pisabarro A.G."/>
            <person name="Kuo A."/>
            <person name="Tritt A."/>
            <person name="Lipzen A."/>
            <person name="He G."/>
            <person name="Yan M."/>
            <person name="Ng V."/>
            <person name="Cullen D."/>
            <person name="Martin F."/>
            <person name="Rosso M.-N."/>
            <person name="Henrissat B."/>
            <person name="Hibbett D."/>
            <person name="Martinez A.T."/>
            <person name="Grigoriev I.V."/>
        </authorList>
    </citation>
    <scope>NUCLEOTIDE SEQUENCE</scope>
    <source>
        <strain evidence="2">AH 40177</strain>
    </source>
</reference>
<accession>A0A9P5P414</accession>
<dbReference type="InterPro" id="IPR036282">
    <property type="entry name" value="Glutathione-S-Trfase_C_sf"/>
</dbReference>
<dbReference type="InterPro" id="IPR004045">
    <property type="entry name" value="Glutathione_S-Trfase_N"/>
</dbReference>
<proteinExistence type="predicted"/>
<dbReference type="GO" id="GO:0006749">
    <property type="term" value="P:glutathione metabolic process"/>
    <property type="evidence" value="ECO:0007669"/>
    <property type="project" value="TreeGrafter"/>
</dbReference>
<evidence type="ECO:0000313" key="3">
    <source>
        <dbReference type="Proteomes" id="UP000772434"/>
    </source>
</evidence>
<gene>
    <name evidence="2" type="ORF">BDP27DRAFT_1351638</name>
</gene>
<comment type="caution">
    <text evidence="2">The sequence shown here is derived from an EMBL/GenBank/DDBJ whole genome shotgun (WGS) entry which is preliminary data.</text>
</comment>
<protein>
    <recommendedName>
        <fullName evidence="1">GST N-terminal domain-containing protein</fullName>
    </recommendedName>
</protein>